<dbReference type="Pfam" id="PF12728">
    <property type="entry name" value="HTH_17"/>
    <property type="match status" value="1"/>
</dbReference>
<evidence type="ECO:0000313" key="2">
    <source>
        <dbReference type="EMBL" id="CAB4732944.1"/>
    </source>
</evidence>
<organism evidence="2">
    <name type="scientific">freshwater metagenome</name>
    <dbReference type="NCBI Taxonomy" id="449393"/>
    <lineage>
        <taxon>unclassified sequences</taxon>
        <taxon>metagenomes</taxon>
        <taxon>ecological metagenomes</taxon>
    </lineage>
</organism>
<sequence length="255" mass="27444">MVSELIDLQSAAEKLGVHYQTAYKWVRSGQLPAQLICNKYAIDPAELDAFAQQRLKPAAPTVRKPRSGFGNISQSFTEFLIAGEEGLASKAITGLTQDGVALTVIIEEVMVPALSFIGLAWSDGQLTIWQEHRASGIVERILAEHYPNPRGRRRGTAVIAAVEGELHALPASMAAAALREDNWHVHLLGANLPTAELLDFCDRESPDLAVITVTNTRLHEQALEVAAQVEACGVRIVVGSPGGSLTELQELAKAP</sequence>
<dbReference type="GO" id="GO:0031419">
    <property type="term" value="F:cobalamin binding"/>
    <property type="evidence" value="ECO:0007669"/>
    <property type="project" value="InterPro"/>
</dbReference>
<dbReference type="InterPro" id="IPR036594">
    <property type="entry name" value="Meth_synthase_dom"/>
</dbReference>
<name>A0A6J6SDJ5_9ZZZZ</name>
<dbReference type="PROSITE" id="PS51332">
    <property type="entry name" value="B12_BINDING"/>
    <property type="match status" value="1"/>
</dbReference>
<dbReference type="SUPFAM" id="SSF52242">
    <property type="entry name" value="Cobalamin (vitamin B12)-binding domain"/>
    <property type="match status" value="1"/>
</dbReference>
<protein>
    <submittedName>
        <fullName evidence="2">Unannotated protein</fullName>
    </submittedName>
</protein>
<dbReference type="Gene3D" id="1.10.1240.10">
    <property type="entry name" value="Methionine synthase domain"/>
    <property type="match status" value="1"/>
</dbReference>
<dbReference type="Gene3D" id="3.40.50.280">
    <property type="entry name" value="Cobalamin-binding domain"/>
    <property type="match status" value="1"/>
</dbReference>
<dbReference type="InterPro" id="IPR041657">
    <property type="entry name" value="HTH_17"/>
</dbReference>
<dbReference type="Pfam" id="PF02607">
    <property type="entry name" value="B12-binding_2"/>
    <property type="match status" value="1"/>
</dbReference>
<dbReference type="EMBL" id="CAEZYU010000013">
    <property type="protein sequence ID" value="CAB4732944.1"/>
    <property type="molecule type" value="Genomic_DNA"/>
</dbReference>
<evidence type="ECO:0000259" key="1">
    <source>
        <dbReference type="PROSITE" id="PS51332"/>
    </source>
</evidence>
<gene>
    <name evidence="2" type="ORF">UFOPK2766_00442</name>
</gene>
<dbReference type="Pfam" id="PF02310">
    <property type="entry name" value="B12-binding"/>
    <property type="match status" value="1"/>
</dbReference>
<dbReference type="InterPro" id="IPR036724">
    <property type="entry name" value="Cobalamin-bd_sf"/>
</dbReference>
<dbReference type="AlphaFoldDB" id="A0A6J6SDJ5"/>
<dbReference type="InterPro" id="IPR006158">
    <property type="entry name" value="Cobalamin-bd"/>
</dbReference>
<accession>A0A6J6SDJ5</accession>
<dbReference type="GO" id="GO:0046872">
    <property type="term" value="F:metal ion binding"/>
    <property type="evidence" value="ECO:0007669"/>
    <property type="project" value="InterPro"/>
</dbReference>
<dbReference type="InterPro" id="IPR003759">
    <property type="entry name" value="Cbl-bd_cap"/>
</dbReference>
<proteinExistence type="predicted"/>
<reference evidence="2" key="1">
    <citation type="submission" date="2020-05" db="EMBL/GenBank/DDBJ databases">
        <authorList>
            <person name="Chiriac C."/>
            <person name="Salcher M."/>
            <person name="Ghai R."/>
            <person name="Kavagutti S V."/>
        </authorList>
    </citation>
    <scope>NUCLEOTIDE SEQUENCE</scope>
</reference>
<feature type="domain" description="B12-binding" evidence="1">
    <location>
        <begin position="154"/>
        <end position="255"/>
    </location>
</feature>